<dbReference type="Gramene" id="ORUFI09G04620.1">
    <property type="protein sequence ID" value="ORUFI09G04620.1"/>
    <property type="gene ID" value="ORUFI09G04620"/>
</dbReference>
<reference evidence="1" key="2">
    <citation type="submission" date="2015-06" db="UniProtKB">
        <authorList>
            <consortium name="EnsemblPlants"/>
        </authorList>
    </citation>
    <scope>IDENTIFICATION</scope>
</reference>
<keyword evidence="2" id="KW-1185">Reference proteome</keyword>
<reference evidence="2" key="1">
    <citation type="submission" date="2013-06" db="EMBL/GenBank/DDBJ databases">
        <authorList>
            <person name="Zhao Q."/>
        </authorList>
    </citation>
    <scope>NUCLEOTIDE SEQUENCE</scope>
    <source>
        <strain evidence="2">cv. W1943</strain>
    </source>
</reference>
<proteinExistence type="predicted"/>
<accession>A0A0E0QP89</accession>
<dbReference type="Proteomes" id="UP000008022">
    <property type="component" value="Unassembled WGS sequence"/>
</dbReference>
<evidence type="ECO:0000313" key="1">
    <source>
        <dbReference type="EnsemblPlants" id="ORUFI09G04620.1"/>
    </source>
</evidence>
<name>A0A0E0QP89_ORYRU</name>
<dbReference type="AlphaFoldDB" id="A0A0E0QP89"/>
<evidence type="ECO:0000313" key="2">
    <source>
        <dbReference type="Proteomes" id="UP000008022"/>
    </source>
</evidence>
<dbReference type="EnsemblPlants" id="ORUFI09G04620.1">
    <property type="protein sequence ID" value="ORUFI09G04620.1"/>
    <property type="gene ID" value="ORUFI09G04620"/>
</dbReference>
<protein>
    <submittedName>
        <fullName evidence="1">Uncharacterized protein</fullName>
    </submittedName>
</protein>
<sequence>MAAPASTACRRTGLRVGRCLVQPSTRGRCPAASPFRSGGGWPPPLRIRRRPAAAARGCLHPTVARFRLRLGPAAAARGPCRCRSAGRHGTRPPPTLPSC</sequence>
<organism evidence="1 2">
    <name type="scientific">Oryza rufipogon</name>
    <name type="common">Brownbeard rice</name>
    <name type="synonym">Asian wild rice</name>
    <dbReference type="NCBI Taxonomy" id="4529"/>
    <lineage>
        <taxon>Eukaryota</taxon>
        <taxon>Viridiplantae</taxon>
        <taxon>Streptophyta</taxon>
        <taxon>Embryophyta</taxon>
        <taxon>Tracheophyta</taxon>
        <taxon>Spermatophyta</taxon>
        <taxon>Magnoliopsida</taxon>
        <taxon>Liliopsida</taxon>
        <taxon>Poales</taxon>
        <taxon>Poaceae</taxon>
        <taxon>BOP clade</taxon>
        <taxon>Oryzoideae</taxon>
        <taxon>Oryzeae</taxon>
        <taxon>Oryzinae</taxon>
        <taxon>Oryza</taxon>
    </lineage>
</organism>
<dbReference type="HOGENOM" id="CLU_2324464_0_0_1"/>